<dbReference type="Proteomes" id="UP001157502">
    <property type="component" value="Chromosome 26"/>
</dbReference>
<keyword evidence="2" id="KW-1185">Reference proteome</keyword>
<reference evidence="1" key="1">
    <citation type="submission" date="2021-05" db="EMBL/GenBank/DDBJ databases">
        <authorList>
            <person name="Pan Q."/>
            <person name="Jouanno E."/>
            <person name="Zahm M."/>
            <person name="Klopp C."/>
            <person name="Cabau C."/>
            <person name="Louis A."/>
            <person name="Berthelot C."/>
            <person name="Parey E."/>
            <person name="Roest Crollius H."/>
            <person name="Montfort J."/>
            <person name="Robinson-Rechavi M."/>
            <person name="Bouchez O."/>
            <person name="Lampietro C."/>
            <person name="Lopez Roques C."/>
            <person name="Donnadieu C."/>
            <person name="Postlethwait J."/>
            <person name="Bobe J."/>
            <person name="Dillon D."/>
            <person name="Chandos A."/>
            <person name="von Hippel F."/>
            <person name="Guiguen Y."/>
        </authorList>
    </citation>
    <scope>NUCLEOTIDE SEQUENCE</scope>
    <source>
        <strain evidence="1">YG-Jan2019</strain>
    </source>
</reference>
<dbReference type="EMBL" id="CM055753">
    <property type="protein sequence ID" value="KAJ7991892.1"/>
    <property type="molecule type" value="Genomic_DNA"/>
</dbReference>
<proteinExistence type="predicted"/>
<evidence type="ECO:0000313" key="2">
    <source>
        <dbReference type="Proteomes" id="UP001157502"/>
    </source>
</evidence>
<evidence type="ECO:0000313" key="1">
    <source>
        <dbReference type="EMBL" id="KAJ7991892.1"/>
    </source>
</evidence>
<comment type="caution">
    <text evidence="1">The sequence shown here is derived from an EMBL/GenBank/DDBJ whole genome shotgun (WGS) entry which is preliminary data.</text>
</comment>
<protein>
    <submittedName>
        <fullName evidence="1">Uncharacterized protein</fullName>
    </submittedName>
</protein>
<name>A0ACC2FKR6_DALPE</name>
<organism evidence="1 2">
    <name type="scientific">Dallia pectoralis</name>
    <name type="common">Alaska blackfish</name>
    <dbReference type="NCBI Taxonomy" id="75939"/>
    <lineage>
        <taxon>Eukaryota</taxon>
        <taxon>Metazoa</taxon>
        <taxon>Chordata</taxon>
        <taxon>Craniata</taxon>
        <taxon>Vertebrata</taxon>
        <taxon>Euteleostomi</taxon>
        <taxon>Actinopterygii</taxon>
        <taxon>Neopterygii</taxon>
        <taxon>Teleostei</taxon>
        <taxon>Protacanthopterygii</taxon>
        <taxon>Esociformes</taxon>
        <taxon>Umbridae</taxon>
        <taxon>Dallia</taxon>
    </lineage>
</organism>
<gene>
    <name evidence="1" type="ORF">DPEC_G00288570</name>
</gene>
<sequence>MEQNKSFWSKFKSVFLNLIGPGFFLFDMVVDVWSVVSLYQQEAYIFLGPFVVILLGSSILVNAFSLLWYLEKDAKETRKERYLKNLRSLKILHVFQLGVPLRYASVLNTSIGGCSCNEIYTKDQVKYLKNDLSILRVIETFSESAPQLVIMLAIIFQRGEVELIPFLKAFCSVAALSVSVTMYYRSLRSSPATKAEPSWGSSAVYFLWNLLLIGPRVAAVALFASVFPCYIAAHFLCSWMVLFLCAWRLNTKFTKSAVEKCLYKATVGLIWYFSWFYLVTGRKKVAQILYHIWIVLDIGILCGVWVWQMKKSPPYFHLPIDPIVIFCVVTLLPIVGVVLMLIYYKFCHPTQDEPDGPTVTPKQDDQHSSEKESESPEQFISDNKGMRNIETDVLMVTLEHYNHGFRSLCGSENKSLESPEKFIGVNKRMRNLDANFF</sequence>
<accession>A0ACC2FKR6</accession>